<feature type="compositionally biased region" description="Acidic residues" evidence="1">
    <location>
        <begin position="351"/>
        <end position="367"/>
    </location>
</feature>
<comment type="caution">
    <text evidence="2">The sequence shown here is derived from an EMBL/GenBank/DDBJ whole genome shotgun (WGS) entry which is preliminary data.</text>
</comment>
<accession>A0A4Q2SP06</accession>
<evidence type="ECO:0000313" key="3">
    <source>
        <dbReference type="Proteomes" id="UP000291101"/>
    </source>
</evidence>
<organism evidence="2 3">
    <name type="scientific">Nocardioides zhouii</name>
    <dbReference type="NCBI Taxonomy" id="1168729"/>
    <lineage>
        <taxon>Bacteria</taxon>
        <taxon>Bacillati</taxon>
        <taxon>Actinomycetota</taxon>
        <taxon>Actinomycetes</taxon>
        <taxon>Propionibacteriales</taxon>
        <taxon>Nocardioidaceae</taxon>
        <taxon>Nocardioides</taxon>
    </lineage>
</organism>
<dbReference type="OrthoDB" id="5952792at2"/>
<keyword evidence="3" id="KW-1185">Reference proteome</keyword>
<evidence type="ECO:0000313" key="2">
    <source>
        <dbReference type="EMBL" id="RYC07435.1"/>
    </source>
</evidence>
<feature type="compositionally biased region" description="Basic and acidic residues" evidence="1">
    <location>
        <begin position="310"/>
        <end position="350"/>
    </location>
</feature>
<gene>
    <name evidence="2" type="ORF">EUA94_14145</name>
</gene>
<dbReference type="EMBL" id="SDWV01000014">
    <property type="protein sequence ID" value="RYC07435.1"/>
    <property type="molecule type" value="Genomic_DNA"/>
</dbReference>
<evidence type="ECO:0000256" key="1">
    <source>
        <dbReference type="SAM" id="MobiDB-lite"/>
    </source>
</evidence>
<name>A0A4Q2SP06_9ACTN</name>
<dbReference type="AlphaFoldDB" id="A0A4Q2SP06"/>
<feature type="compositionally biased region" description="Low complexity" evidence="1">
    <location>
        <begin position="251"/>
        <end position="269"/>
    </location>
</feature>
<proteinExistence type="predicted"/>
<dbReference type="RefSeq" id="WP_129427528.1">
    <property type="nucleotide sequence ID" value="NZ_SDWV01000014.1"/>
</dbReference>
<reference evidence="2 3" key="1">
    <citation type="submission" date="2019-01" db="EMBL/GenBank/DDBJ databases">
        <title>Novel species of Nocardioides.</title>
        <authorList>
            <person name="Liu Q."/>
            <person name="X Y.-H."/>
        </authorList>
    </citation>
    <scope>NUCLEOTIDE SEQUENCE [LARGE SCALE GENOMIC DNA]</scope>
    <source>
        <strain evidence="2 3">HLT2-9</strain>
    </source>
</reference>
<feature type="region of interest" description="Disordered" evidence="1">
    <location>
        <begin position="251"/>
        <end position="396"/>
    </location>
</feature>
<protein>
    <submittedName>
        <fullName evidence="2">Uncharacterized protein</fullName>
    </submittedName>
</protein>
<dbReference type="Proteomes" id="UP000291101">
    <property type="component" value="Unassembled WGS sequence"/>
</dbReference>
<sequence>MPANPWELRADVRPLEAAAVRWTEVATVMARRGDEIVDAARRATEGWDAAAAESYEQHRRQVLVNLDRFTTLATQVAGSLRAISAVITSSQGELDRAWTKVALVPHEFVGESRYLVFRPSEDDDKGKVTQGQSETEEIRRQLTMSLDQESTRLRTARAEFVMVRTELTTLTGGTFGAGGVPGLRLPGLGPGGQESGVGTIMPPSTSVLGSGQSGVALSSLPPVAPISVSMPHLTGLSAAALAPFAATAAGGLAGRSGARRTTNAAAPPMGGMGVGAMGARAGTMSRGMASGRSGPARLATPQLPGTSDEEAARIAREKQAAKEAKQAALADKRAERAARKAEREKDRDNDEKDDTSDETAEPDETEAQVDGVDAPGERPAAITVVHYSPGEAPRER</sequence>